<evidence type="ECO:0008006" key="3">
    <source>
        <dbReference type="Google" id="ProtNLM"/>
    </source>
</evidence>
<evidence type="ECO:0000313" key="1">
    <source>
        <dbReference type="EMBL" id="KAJ7032737.1"/>
    </source>
</evidence>
<dbReference type="Gene3D" id="3.80.10.10">
    <property type="entry name" value="Ribonuclease Inhibitor"/>
    <property type="match status" value="1"/>
</dbReference>
<dbReference type="AlphaFoldDB" id="A0AAD6X155"/>
<feature type="non-terminal residue" evidence="1">
    <location>
        <position position="1"/>
    </location>
</feature>
<dbReference type="InterPro" id="IPR032675">
    <property type="entry name" value="LRR_dom_sf"/>
</dbReference>
<feature type="non-terminal residue" evidence="1">
    <location>
        <position position="335"/>
    </location>
</feature>
<keyword evidence="2" id="KW-1185">Reference proteome</keyword>
<dbReference type="Proteomes" id="UP001218188">
    <property type="component" value="Unassembled WGS sequence"/>
</dbReference>
<evidence type="ECO:0000313" key="2">
    <source>
        <dbReference type="Proteomes" id="UP001218188"/>
    </source>
</evidence>
<sequence length="335" mass="36694">LPHEILGEIFRQASAVHPDAPIVLGAVSRVFRHVAYTTPLVWSHLKLSDTDESRKTTMWFELSKACQVNVQIDLAPTAKSAHGVDATVEVRAAVESLRLYTDRIASLSLRTDTHRQARAAFAAIYSDVPPMNTALRSLRISVTVAAALDPRAPFPAIHSITELETTNVALGTLPSLDLTRLQSLRVVQPLLSAPIAADDILELVRAAPSLRRLTVDARIADEAATTAKADPCVVVIPELAELHLRANNLVALLDRVTAPELRVLHLDDLDGKRADASAEIGATLHHLLVRMDPDEKRKDHLRVFELVGVEVECSDAAWEQCLQRMKALEVFTVNS</sequence>
<proteinExistence type="predicted"/>
<reference evidence="1" key="1">
    <citation type="submission" date="2023-03" db="EMBL/GenBank/DDBJ databases">
        <title>Massive genome expansion in bonnet fungi (Mycena s.s.) driven by repeated elements and novel gene families across ecological guilds.</title>
        <authorList>
            <consortium name="Lawrence Berkeley National Laboratory"/>
            <person name="Harder C.B."/>
            <person name="Miyauchi S."/>
            <person name="Viragh M."/>
            <person name="Kuo A."/>
            <person name="Thoen E."/>
            <person name="Andreopoulos B."/>
            <person name="Lu D."/>
            <person name="Skrede I."/>
            <person name="Drula E."/>
            <person name="Henrissat B."/>
            <person name="Morin E."/>
            <person name="Kohler A."/>
            <person name="Barry K."/>
            <person name="LaButti K."/>
            <person name="Morin E."/>
            <person name="Salamov A."/>
            <person name="Lipzen A."/>
            <person name="Mereny Z."/>
            <person name="Hegedus B."/>
            <person name="Baldrian P."/>
            <person name="Stursova M."/>
            <person name="Weitz H."/>
            <person name="Taylor A."/>
            <person name="Grigoriev I.V."/>
            <person name="Nagy L.G."/>
            <person name="Martin F."/>
            <person name="Kauserud H."/>
        </authorList>
    </citation>
    <scope>NUCLEOTIDE SEQUENCE</scope>
    <source>
        <strain evidence="1">CBHHK200</strain>
    </source>
</reference>
<comment type="caution">
    <text evidence="1">The sequence shown here is derived from an EMBL/GenBank/DDBJ whole genome shotgun (WGS) entry which is preliminary data.</text>
</comment>
<gene>
    <name evidence="1" type="ORF">C8F04DRAFT_908597</name>
</gene>
<dbReference type="EMBL" id="JARJCM010000070">
    <property type="protein sequence ID" value="KAJ7032737.1"/>
    <property type="molecule type" value="Genomic_DNA"/>
</dbReference>
<organism evidence="1 2">
    <name type="scientific">Mycena alexandri</name>
    <dbReference type="NCBI Taxonomy" id="1745969"/>
    <lineage>
        <taxon>Eukaryota</taxon>
        <taxon>Fungi</taxon>
        <taxon>Dikarya</taxon>
        <taxon>Basidiomycota</taxon>
        <taxon>Agaricomycotina</taxon>
        <taxon>Agaricomycetes</taxon>
        <taxon>Agaricomycetidae</taxon>
        <taxon>Agaricales</taxon>
        <taxon>Marasmiineae</taxon>
        <taxon>Mycenaceae</taxon>
        <taxon>Mycena</taxon>
    </lineage>
</organism>
<protein>
    <recommendedName>
        <fullName evidence="3">F-box domain-containing protein</fullName>
    </recommendedName>
</protein>
<name>A0AAD6X155_9AGAR</name>
<accession>A0AAD6X155</accession>